<dbReference type="RefSeq" id="WP_182840699.1">
    <property type="nucleotide sequence ID" value="NZ_BAAABQ010000083.1"/>
</dbReference>
<proteinExistence type="predicted"/>
<organism evidence="2 3">
    <name type="scientific">Kutzneria viridogrisea</name>
    <dbReference type="NCBI Taxonomy" id="47990"/>
    <lineage>
        <taxon>Bacteria</taxon>
        <taxon>Bacillati</taxon>
        <taxon>Actinomycetota</taxon>
        <taxon>Actinomycetes</taxon>
        <taxon>Pseudonocardiales</taxon>
        <taxon>Pseudonocardiaceae</taxon>
        <taxon>Kutzneria</taxon>
    </lineage>
</organism>
<evidence type="ECO:0000256" key="1">
    <source>
        <dbReference type="SAM" id="MobiDB-lite"/>
    </source>
</evidence>
<keyword evidence="3" id="KW-1185">Reference proteome</keyword>
<evidence type="ECO:0000313" key="2">
    <source>
        <dbReference type="EMBL" id="MBA8932178.1"/>
    </source>
</evidence>
<dbReference type="Proteomes" id="UP000517916">
    <property type="component" value="Unassembled WGS sequence"/>
</dbReference>
<evidence type="ECO:0000313" key="3">
    <source>
        <dbReference type="Proteomes" id="UP000517916"/>
    </source>
</evidence>
<feature type="region of interest" description="Disordered" evidence="1">
    <location>
        <begin position="174"/>
        <end position="193"/>
    </location>
</feature>
<protein>
    <submittedName>
        <fullName evidence="2">Uncharacterized protein</fullName>
    </submittedName>
</protein>
<comment type="caution">
    <text evidence="2">The sequence shown here is derived from an EMBL/GenBank/DDBJ whole genome shotgun (WGS) entry which is preliminary data.</text>
</comment>
<accession>A0ABR6BZ49</accession>
<name>A0ABR6BZ49_9PSEU</name>
<dbReference type="EMBL" id="JACJID010000011">
    <property type="protein sequence ID" value="MBA8932178.1"/>
    <property type="molecule type" value="Genomic_DNA"/>
</dbReference>
<gene>
    <name evidence="2" type="ORF">BC739_009437</name>
</gene>
<reference evidence="2 3" key="1">
    <citation type="submission" date="2020-08" db="EMBL/GenBank/DDBJ databases">
        <title>Genomic Encyclopedia of Archaeal and Bacterial Type Strains, Phase II (KMG-II): from individual species to whole genera.</title>
        <authorList>
            <person name="Goeker M."/>
        </authorList>
    </citation>
    <scope>NUCLEOTIDE SEQUENCE [LARGE SCALE GENOMIC DNA]</scope>
    <source>
        <strain evidence="2 3">DSM 43850</strain>
    </source>
</reference>
<sequence length="333" mass="37180">MAPSTTESTTRFFAFLHALTGVRIGYPEVLRPWEEYLGLLHEDTVTTKEVAQLKSLWLAAARDVAVQQVYTPVEHTPIEELRASTPVEFVTLLRLLQQRSGVTAGRLCARGPSAGPGRFGRSQVYSMTNIVRGVLPTKGEQVRAFAVACGLDQHQVEELLRVWVRLLAREKHRKTKRAAGAPRAGGRGRRGPGRELDVVRSLATVYNAWSHEEYPVVLQPLGRRELTPVPSPAVMAELRELVSQAYGDPRDSSEDPLGFAAYRRRHVEQLLAELAQHGDYEEVFRALTTLLGPLDTQAGQRLMVWLRSAWPRERTGAVLRRGGPPSRRTEVSE</sequence>